<reference evidence="3" key="1">
    <citation type="journal article" date="2014" name="Int. J. Syst. Evol. Microbiol.">
        <title>Complete genome sequence of Corynebacterium casei LMG S-19264T (=DSM 44701T), isolated from a smear-ripened cheese.</title>
        <authorList>
            <consortium name="US DOE Joint Genome Institute (JGI-PGF)"/>
            <person name="Walter F."/>
            <person name="Albersmeier A."/>
            <person name="Kalinowski J."/>
            <person name="Ruckert C."/>
        </authorList>
    </citation>
    <scope>NUCLEOTIDE SEQUENCE</scope>
    <source>
        <strain evidence="3">NBRC 101628</strain>
    </source>
</reference>
<name>A0AA37W2D2_9GAMM</name>
<dbReference type="InterPro" id="IPR024370">
    <property type="entry name" value="PBP_domain"/>
</dbReference>
<evidence type="ECO:0000313" key="3">
    <source>
        <dbReference type="EMBL" id="GLP97543.1"/>
    </source>
</evidence>
<keyword evidence="1" id="KW-0732">Signal</keyword>
<organism evidence="3 4">
    <name type="scientific">Paraferrimonas sedimenticola</name>
    <dbReference type="NCBI Taxonomy" id="375674"/>
    <lineage>
        <taxon>Bacteria</taxon>
        <taxon>Pseudomonadati</taxon>
        <taxon>Pseudomonadota</taxon>
        <taxon>Gammaproteobacteria</taxon>
        <taxon>Alteromonadales</taxon>
        <taxon>Ferrimonadaceae</taxon>
        <taxon>Paraferrimonas</taxon>
    </lineage>
</organism>
<dbReference type="Gene3D" id="3.40.190.10">
    <property type="entry name" value="Periplasmic binding protein-like II"/>
    <property type="match status" value="2"/>
</dbReference>
<gene>
    <name evidence="3" type="primary">tupA</name>
    <name evidence="3" type="ORF">GCM10007895_28500</name>
</gene>
<dbReference type="SUPFAM" id="SSF53850">
    <property type="entry name" value="Periplasmic binding protein-like II"/>
    <property type="match status" value="1"/>
</dbReference>
<keyword evidence="4" id="KW-1185">Reference proteome</keyword>
<proteinExistence type="predicted"/>
<dbReference type="Proteomes" id="UP001161422">
    <property type="component" value="Unassembled WGS sequence"/>
</dbReference>
<sequence>MLFSRRIALAAIALVIALPFSLAQAQESKVIRLATTTSTENTGLLKHLLPKFEQQSGYEVQVIATGTGKALNLARAGDVDIVMTHAPAAEAKFVSEGYGRLPRQFMENDFVVLGPKRDPANVVGAENVQQAFSRIAEAKGSFLSRGDNSGTHMKERAIWEASGFGKGFDGYLEVGQGMGKTLQMANELEGYVLADRGTYLAYKGNLKIGIVFEGGPQLANPYQVMLISESKYPHLNHAGAKALSDFFVSATTQAMINEFLVNGEQLFKATYLAQR</sequence>
<protein>
    <submittedName>
        <fullName evidence="3">Tungsten ABC transporter substrate-binding protein</fullName>
    </submittedName>
</protein>
<dbReference type="InterPro" id="IPR052738">
    <property type="entry name" value="ABC-Tungstate_binding"/>
</dbReference>
<accession>A0AA37W2D2</accession>
<evidence type="ECO:0000259" key="2">
    <source>
        <dbReference type="Pfam" id="PF12849"/>
    </source>
</evidence>
<evidence type="ECO:0000313" key="4">
    <source>
        <dbReference type="Proteomes" id="UP001161422"/>
    </source>
</evidence>
<dbReference type="AlphaFoldDB" id="A0AA37W2D2"/>
<dbReference type="PANTHER" id="PTHR37945:SF1">
    <property type="entry name" value="EXTRACELLULAR TUNGSTATE BINDING PROTEIN"/>
    <property type="match status" value="1"/>
</dbReference>
<feature type="chain" id="PRO_5041468537" evidence="1">
    <location>
        <begin position="26"/>
        <end position="275"/>
    </location>
</feature>
<feature type="signal peptide" evidence="1">
    <location>
        <begin position="1"/>
        <end position="25"/>
    </location>
</feature>
<reference evidence="3" key="2">
    <citation type="submission" date="2023-01" db="EMBL/GenBank/DDBJ databases">
        <title>Draft genome sequence of Paraferrimonas sedimenticola strain NBRC 101628.</title>
        <authorList>
            <person name="Sun Q."/>
            <person name="Mori K."/>
        </authorList>
    </citation>
    <scope>NUCLEOTIDE SEQUENCE</scope>
    <source>
        <strain evidence="3">NBRC 101628</strain>
    </source>
</reference>
<dbReference type="RefSeq" id="WP_095504619.1">
    <property type="nucleotide sequence ID" value="NZ_BSNC01000006.1"/>
</dbReference>
<dbReference type="Pfam" id="PF12849">
    <property type="entry name" value="PBP_like_2"/>
    <property type="match status" value="1"/>
</dbReference>
<comment type="caution">
    <text evidence="3">The sequence shown here is derived from an EMBL/GenBank/DDBJ whole genome shotgun (WGS) entry which is preliminary data.</text>
</comment>
<feature type="domain" description="PBP" evidence="2">
    <location>
        <begin position="24"/>
        <end position="250"/>
    </location>
</feature>
<dbReference type="EMBL" id="BSNC01000006">
    <property type="protein sequence ID" value="GLP97543.1"/>
    <property type="molecule type" value="Genomic_DNA"/>
</dbReference>
<dbReference type="PANTHER" id="PTHR37945">
    <property type="entry name" value="EXTRACELLULAR TUNGSTATE BINDING PROTEIN"/>
    <property type="match status" value="1"/>
</dbReference>
<evidence type="ECO:0000256" key="1">
    <source>
        <dbReference type="SAM" id="SignalP"/>
    </source>
</evidence>